<evidence type="ECO:0000256" key="4">
    <source>
        <dbReference type="ARBA" id="ARBA00023295"/>
    </source>
</evidence>
<dbReference type="InterPro" id="IPR050347">
    <property type="entry name" value="Bact_Beta-galactosidase"/>
</dbReference>
<dbReference type="Pfam" id="PF02929">
    <property type="entry name" value="Bgal_small_N"/>
    <property type="match status" value="1"/>
</dbReference>
<proteinExistence type="predicted"/>
<keyword evidence="4 6" id="KW-0326">Glycosidase</keyword>
<accession>A0A645ECR6</accession>
<dbReference type="InterPro" id="IPR011013">
    <property type="entry name" value="Gal_mutarotase_sf_dom"/>
</dbReference>
<evidence type="ECO:0000256" key="3">
    <source>
        <dbReference type="ARBA" id="ARBA00022801"/>
    </source>
</evidence>
<sequence>MRLKEMKCVVDSDKRLATITVDHNLPEQESTLRTMYQVRPDGAVNVLFHYTPGSKALPEMPRLGMRMILNPEYDVMTWLGRGPHENYADRKTSSPIGLYTATVREQFHPYVRAQETANKTDVRWVALRNKEGEGVLIIGTEPLNVSAWNFPQDDIDYVPFNVERRHGGSIEKKDMVWLNIDHRLMGVGGDTTWGAQVHPEYTITPKEWQYSFTLQPLEAQDDAAQEAHNKWFKR</sequence>
<dbReference type="EC" id="3.2.1.23" evidence="2"/>
<dbReference type="GO" id="GO:0004565">
    <property type="term" value="F:beta-galactosidase activity"/>
    <property type="evidence" value="ECO:0007669"/>
    <property type="project" value="UniProtKB-EC"/>
</dbReference>
<dbReference type="SMART" id="SM01038">
    <property type="entry name" value="Bgal_small_N"/>
    <property type="match status" value="1"/>
</dbReference>
<gene>
    <name evidence="6" type="primary">ebgA_10</name>
    <name evidence="6" type="ORF">SDC9_146078</name>
</gene>
<feature type="domain" description="Beta galactosidase small chain/" evidence="5">
    <location>
        <begin position="2"/>
        <end position="215"/>
    </location>
</feature>
<dbReference type="SUPFAM" id="SSF74650">
    <property type="entry name" value="Galactose mutarotase-like"/>
    <property type="match status" value="1"/>
</dbReference>
<dbReference type="InterPro" id="IPR014718">
    <property type="entry name" value="GH-type_carb-bd"/>
</dbReference>
<evidence type="ECO:0000256" key="1">
    <source>
        <dbReference type="ARBA" id="ARBA00001412"/>
    </source>
</evidence>
<evidence type="ECO:0000256" key="2">
    <source>
        <dbReference type="ARBA" id="ARBA00012756"/>
    </source>
</evidence>
<dbReference type="PANTHER" id="PTHR46323:SF2">
    <property type="entry name" value="BETA-GALACTOSIDASE"/>
    <property type="match status" value="1"/>
</dbReference>
<evidence type="ECO:0000313" key="6">
    <source>
        <dbReference type="EMBL" id="MPM98888.1"/>
    </source>
</evidence>
<comment type="catalytic activity">
    <reaction evidence="1">
        <text>Hydrolysis of terminal non-reducing beta-D-galactose residues in beta-D-galactosides.</text>
        <dbReference type="EC" id="3.2.1.23"/>
    </reaction>
</comment>
<reference evidence="6" key="1">
    <citation type="submission" date="2019-08" db="EMBL/GenBank/DDBJ databases">
        <authorList>
            <person name="Kucharzyk K."/>
            <person name="Murdoch R.W."/>
            <person name="Higgins S."/>
            <person name="Loffler F."/>
        </authorList>
    </citation>
    <scope>NUCLEOTIDE SEQUENCE</scope>
</reference>
<dbReference type="GO" id="GO:0030246">
    <property type="term" value="F:carbohydrate binding"/>
    <property type="evidence" value="ECO:0007669"/>
    <property type="project" value="InterPro"/>
</dbReference>
<dbReference type="AlphaFoldDB" id="A0A645ECR6"/>
<comment type="caution">
    <text evidence="6">The sequence shown here is derived from an EMBL/GenBank/DDBJ whole genome shotgun (WGS) entry which is preliminary data.</text>
</comment>
<dbReference type="EMBL" id="VSSQ01045014">
    <property type="protein sequence ID" value="MPM98888.1"/>
    <property type="molecule type" value="Genomic_DNA"/>
</dbReference>
<organism evidence="6">
    <name type="scientific">bioreactor metagenome</name>
    <dbReference type="NCBI Taxonomy" id="1076179"/>
    <lineage>
        <taxon>unclassified sequences</taxon>
        <taxon>metagenomes</taxon>
        <taxon>ecological metagenomes</taxon>
    </lineage>
</organism>
<dbReference type="GO" id="GO:0005990">
    <property type="term" value="P:lactose catabolic process"/>
    <property type="evidence" value="ECO:0007669"/>
    <property type="project" value="TreeGrafter"/>
</dbReference>
<keyword evidence="3 6" id="KW-0378">Hydrolase</keyword>
<evidence type="ECO:0000259" key="5">
    <source>
        <dbReference type="SMART" id="SM01038"/>
    </source>
</evidence>
<name>A0A645ECR6_9ZZZZ</name>
<dbReference type="InterPro" id="IPR004199">
    <property type="entry name" value="B-gal_small/dom_5"/>
</dbReference>
<protein>
    <recommendedName>
        <fullName evidence="2">beta-galactosidase</fullName>
        <ecNumber evidence="2">3.2.1.23</ecNumber>
    </recommendedName>
</protein>
<dbReference type="PANTHER" id="PTHR46323">
    <property type="entry name" value="BETA-GALACTOSIDASE"/>
    <property type="match status" value="1"/>
</dbReference>
<dbReference type="GO" id="GO:0009341">
    <property type="term" value="C:beta-galactosidase complex"/>
    <property type="evidence" value="ECO:0007669"/>
    <property type="project" value="InterPro"/>
</dbReference>
<dbReference type="Gene3D" id="2.70.98.10">
    <property type="match status" value="1"/>
</dbReference>